<keyword evidence="1" id="KW-0812">Transmembrane</keyword>
<dbReference type="OrthoDB" id="3501153at2759"/>
<dbReference type="EMBL" id="ML994623">
    <property type="protein sequence ID" value="KAF2188694.1"/>
    <property type="molecule type" value="Genomic_DNA"/>
</dbReference>
<organism evidence="2 3">
    <name type="scientific">Zopfia rhizophila CBS 207.26</name>
    <dbReference type="NCBI Taxonomy" id="1314779"/>
    <lineage>
        <taxon>Eukaryota</taxon>
        <taxon>Fungi</taxon>
        <taxon>Dikarya</taxon>
        <taxon>Ascomycota</taxon>
        <taxon>Pezizomycotina</taxon>
        <taxon>Dothideomycetes</taxon>
        <taxon>Dothideomycetes incertae sedis</taxon>
        <taxon>Zopfiaceae</taxon>
        <taxon>Zopfia</taxon>
    </lineage>
</organism>
<evidence type="ECO:0000313" key="2">
    <source>
        <dbReference type="EMBL" id="KAF2188694.1"/>
    </source>
</evidence>
<reference evidence="2" key="1">
    <citation type="journal article" date="2020" name="Stud. Mycol.">
        <title>101 Dothideomycetes genomes: a test case for predicting lifestyles and emergence of pathogens.</title>
        <authorList>
            <person name="Haridas S."/>
            <person name="Albert R."/>
            <person name="Binder M."/>
            <person name="Bloem J."/>
            <person name="Labutti K."/>
            <person name="Salamov A."/>
            <person name="Andreopoulos B."/>
            <person name="Baker S."/>
            <person name="Barry K."/>
            <person name="Bills G."/>
            <person name="Bluhm B."/>
            <person name="Cannon C."/>
            <person name="Castanera R."/>
            <person name="Culley D."/>
            <person name="Daum C."/>
            <person name="Ezra D."/>
            <person name="Gonzalez J."/>
            <person name="Henrissat B."/>
            <person name="Kuo A."/>
            <person name="Liang C."/>
            <person name="Lipzen A."/>
            <person name="Lutzoni F."/>
            <person name="Magnuson J."/>
            <person name="Mondo S."/>
            <person name="Nolan M."/>
            <person name="Ohm R."/>
            <person name="Pangilinan J."/>
            <person name="Park H.-J."/>
            <person name="Ramirez L."/>
            <person name="Alfaro M."/>
            <person name="Sun H."/>
            <person name="Tritt A."/>
            <person name="Yoshinaga Y."/>
            <person name="Zwiers L.-H."/>
            <person name="Turgeon B."/>
            <person name="Goodwin S."/>
            <person name="Spatafora J."/>
            <person name="Crous P."/>
            <person name="Grigoriev I."/>
        </authorList>
    </citation>
    <scope>NUCLEOTIDE SEQUENCE</scope>
    <source>
        <strain evidence="2">CBS 207.26</strain>
    </source>
</reference>
<dbReference type="Proteomes" id="UP000800200">
    <property type="component" value="Unassembled WGS sequence"/>
</dbReference>
<evidence type="ECO:0000256" key="1">
    <source>
        <dbReference type="SAM" id="Phobius"/>
    </source>
</evidence>
<sequence>MESKTTLLSDDYAQAELAEELIKSLVNRPLWWQEISTNIRRLTATIFLLLALAAFAFISFAPFHSYYEKDNNIYTNRCENSAEEAKAKGCTFHLLNYAWQSSACFDKEVYQNAWNRSMEKGPFKWFADANGTEELPQDIEPLSQNPLV</sequence>
<protein>
    <submittedName>
        <fullName evidence="2">Uncharacterized protein</fullName>
    </submittedName>
</protein>
<keyword evidence="1" id="KW-0472">Membrane</keyword>
<accession>A0A6A6EA53</accession>
<dbReference type="InterPro" id="IPR053008">
    <property type="entry name" value="Phomopsin_biosynth_assoc"/>
</dbReference>
<dbReference type="AlphaFoldDB" id="A0A6A6EA53"/>
<proteinExistence type="predicted"/>
<name>A0A6A6EA53_9PEZI</name>
<dbReference type="PANTHER" id="PTHR35896">
    <property type="entry name" value="IG-LIKE DOMAIN-CONTAINING PROTEIN"/>
    <property type="match status" value="1"/>
</dbReference>
<keyword evidence="1" id="KW-1133">Transmembrane helix</keyword>
<evidence type="ECO:0000313" key="3">
    <source>
        <dbReference type="Proteomes" id="UP000800200"/>
    </source>
</evidence>
<dbReference type="PANTHER" id="PTHR35896:SF3">
    <property type="entry name" value="MAJOR FACILITATOR SUPERFAMILY TRANSPORTER"/>
    <property type="match status" value="1"/>
</dbReference>
<gene>
    <name evidence="2" type="ORF">K469DRAFT_767973</name>
</gene>
<feature type="transmembrane region" description="Helical" evidence="1">
    <location>
        <begin position="46"/>
        <end position="67"/>
    </location>
</feature>
<keyword evidence="3" id="KW-1185">Reference proteome</keyword>